<organism evidence="4 5">
    <name type="scientific">Litorisediminicola beolgyonensis</name>
    <dbReference type="NCBI Taxonomy" id="1173614"/>
    <lineage>
        <taxon>Bacteria</taxon>
        <taxon>Pseudomonadati</taxon>
        <taxon>Pseudomonadota</taxon>
        <taxon>Alphaproteobacteria</taxon>
        <taxon>Rhodobacterales</taxon>
        <taxon>Paracoccaceae</taxon>
        <taxon>Litorisediminicola</taxon>
    </lineage>
</organism>
<evidence type="ECO:0000256" key="2">
    <source>
        <dbReference type="ARBA" id="ARBA00023125"/>
    </source>
</evidence>
<dbReference type="SUPFAM" id="SSF47729">
    <property type="entry name" value="IHF-like DNA-binding proteins"/>
    <property type="match status" value="1"/>
</dbReference>
<evidence type="ECO:0000313" key="5">
    <source>
        <dbReference type="Proteomes" id="UP001597135"/>
    </source>
</evidence>
<dbReference type="Pfam" id="PF00216">
    <property type="entry name" value="Bac_DNA_binding"/>
    <property type="match status" value="1"/>
</dbReference>
<evidence type="ECO:0000256" key="3">
    <source>
        <dbReference type="SAM" id="MobiDB-lite"/>
    </source>
</evidence>
<feature type="region of interest" description="Disordered" evidence="3">
    <location>
        <begin position="1"/>
        <end position="53"/>
    </location>
</feature>
<dbReference type="RefSeq" id="WP_386801994.1">
    <property type="nucleotide sequence ID" value="NZ_JBHTMU010000007.1"/>
</dbReference>
<keyword evidence="2 4" id="KW-0238">DNA-binding</keyword>
<reference evidence="5" key="1">
    <citation type="journal article" date="2019" name="Int. J. Syst. Evol. Microbiol.">
        <title>The Global Catalogue of Microorganisms (GCM) 10K type strain sequencing project: providing services to taxonomists for standard genome sequencing and annotation.</title>
        <authorList>
            <consortium name="The Broad Institute Genomics Platform"/>
            <consortium name="The Broad Institute Genome Sequencing Center for Infectious Disease"/>
            <person name="Wu L."/>
            <person name="Ma J."/>
        </authorList>
    </citation>
    <scope>NUCLEOTIDE SEQUENCE [LARGE SCALE GENOMIC DNA]</scope>
    <source>
        <strain evidence="5">CCUG 62953</strain>
    </source>
</reference>
<evidence type="ECO:0000256" key="1">
    <source>
        <dbReference type="ARBA" id="ARBA00010529"/>
    </source>
</evidence>
<gene>
    <name evidence="4" type="ORF">ACFQ4E_05830</name>
</gene>
<protein>
    <submittedName>
        <fullName evidence="4">HU family DNA-binding protein</fullName>
    </submittedName>
</protein>
<feature type="compositionally biased region" description="Basic residues" evidence="3">
    <location>
        <begin position="1"/>
        <end position="10"/>
    </location>
</feature>
<dbReference type="EMBL" id="JBHTMU010000007">
    <property type="protein sequence ID" value="MFD1341932.1"/>
    <property type="molecule type" value="Genomic_DNA"/>
</dbReference>
<name>A0ABW3ZGG4_9RHOB</name>
<dbReference type="Proteomes" id="UP001597135">
    <property type="component" value="Unassembled WGS sequence"/>
</dbReference>
<accession>A0ABW3ZGG4</accession>
<comment type="similarity">
    <text evidence="1">Belongs to the bacterial histone-like protein family.</text>
</comment>
<proteinExistence type="inferred from homology"/>
<comment type="caution">
    <text evidence="4">The sequence shown here is derived from an EMBL/GenBank/DDBJ whole genome shotgun (WGS) entry which is preliminary data.</text>
</comment>
<feature type="compositionally biased region" description="Low complexity" evidence="3">
    <location>
        <begin position="11"/>
        <end position="20"/>
    </location>
</feature>
<dbReference type="InterPro" id="IPR000119">
    <property type="entry name" value="Hist_DNA-bd"/>
</dbReference>
<dbReference type="GO" id="GO:0003677">
    <property type="term" value="F:DNA binding"/>
    <property type="evidence" value="ECO:0007669"/>
    <property type="project" value="UniProtKB-KW"/>
</dbReference>
<dbReference type="Gene3D" id="4.10.520.10">
    <property type="entry name" value="IHF-like DNA-binding proteins"/>
    <property type="match status" value="1"/>
</dbReference>
<evidence type="ECO:0000313" key="4">
    <source>
        <dbReference type="EMBL" id="MFD1341932.1"/>
    </source>
</evidence>
<sequence length="164" mass="17240">MSGNKARKTSTSKSRSTQSKPAGKAATLKPGAPTSFQLDAGPALPEAVPEGSDAIDQAVEATLDPSRMPRALLPEFKKKELIDAVVERSGLKKRDVKPVLEAALAVLGEALSEGRELNLEPFGKIKVQKVKQAAGAQVMVTRIRQSEPAASDADRALAQVGEDG</sequence>
<dbReference type="InterPro" id="IPR010992">
    <property type="entry name" value="IHF-like_DNA-bd_dom_sf"/>
</dbReference>
<keyword evidence="5" id="KW-1185">Reference proteome</keyword>